<evidence type="ECO:0008006" key="7">
    <source>
        <dbReference type="Google" id="ProtNLM"/>
    </source>
</evidence>
<dbReference type="InterPro" id="IPR010987">
    <property type="entry name" value="Glutathione-S-Trfase_C-like"/>
</dbReference>
<dbReference type="Gene3D" id="3.40.30.10">
    <property type="entry name" value="Glutaredoxin"/>
    <property type="match status" value="1"/>
</dbReference>
<dbReference type="InterPro" id="IPR004045">
    <property type="entry name" value="Glutathione_S-Trfase_N"/>
</dbReference>
<reference evidence="5 6" key="1">
    <citation type="journal article" date="2020" name="ISME J.">
        <title>Uncovering the hidden diversity of litter-decomposition mechanisms in mushroom-forming fungi.</title>
        <authorList>
            <person name="Floudas D."/>
            <person name="Bentzer J."/>
            <person name="Ahren D."/>
            <person name="Johansson T."/>
            <person name="Persson P."/>
            <person name="Tunlid A."/>
        </authorList>
    </citation>
    <scope>NUCLEOTIDE SEQUENCE [LARGE SCALE GENOMIC DNA]</scope>
    <source>
        <strain evidence="5 6">CBS 101986</strain>
    </source>
</reference>
<evidence type="ECO:0000313" key="5">
    <source>
        <dbReference type="EMBL" id="KAF5315040.1"/>
    </source>
</evidence>
<evidence type="ECO:0000256" key="2">
    <source>
        <dbReference type="RuleBase" id="RU003494"/>
    </source>
</evidence>
<dbReference type="SFLD" id="SFLDG00358">
    <property type="entry name" value="Main_(cytGST)"/>
    <property type="match status" value="1"/>
</dbReference>
<evidence type="ECO:0000313" key="6">
    <source>
        <dbReference type="Proteomes" id="UP000567179"/>
    </source>
</evidence>
<dbReference type="PANTHER" id="PTHR44051:SF8">
    <property type="entry name" value="GLUTATHIONE S-TRANSFERASE GSTA"/>
    <property type="match status" value="1"/>
</dbReference>
<protein>
    <recommendedName>
        <fullName evidence="7">Glutathione S-transferase</fullName>
    </recommendedName>
</protein>
<dbReference type="PROSITE" id="PS50404">
    <property type="entry name" value="GST_NTER"/>
    <property type="match status" value="1"/>
</dbReference>
<keyword evidence="6" id="KW-1185">Reference proteome</keyword>
<feature type="domain" description="GST N-terminal" evidence="3">
    <location>
        <begin position="48"/>
        <end position="136"/>
    </location>
</feature>
<dbReference type="EMBL" id="JAACJJ010000043">
    <property type="protein sequence ID" value="KAF5315040.1"/>
    <property type="molecule type" value="Genomic_DNA"/>
</dbReference>
<dbReference type="AlphaFoldDB" id="A0A8H5EWC8"/>
<proteinExistence type="inferred from homology"/>
<dbReference type="InterPro" id="IPR004046">
    <property type="entry name" value="GST_C"/>
</dbReference>
<evidence type="ECO:0000259" key="3">
    <source>
        <dbReference type="PROSITE" id="PS50404"/>
    </source>
</evidence>
<dbReference type="CDD" id="cd03048">
    <property type="entry name" value="GST_N_Ure2p_like"/>
    <property type="match status" value="1"/>
</dbReference>
<dbReference type="PANTHER" id="PTHR44051">
    <property type="entry name" value="GLUTATHIONE S-TRANSFERASE-RELATED"/>
    <property type="match status" value="1"/>
</dbReference>
<comment type="caution">
    <text evidence="5">The sequence shown here is derived from an EMBL/GenBank/DDBJ whole genome shotgun (WGS) entry which is preliminary data.</text>
</comment>
<dbReference type="Pfam" id="PF02798">
    <property type="entry name" value="GST_N"/>
    <property type="match status" value="1"/>
</dbReference>
<dbReference type="InterPro" id="IPR036282">
    <property type="entry name" value="Glutathione-S-Trfase_C_sf"/>
</dbReference>
<sequence length="265" mass="30227">MQAVLSRTLGSANATLRLSSHRHIVNHSPLPLGTAYRRHIHAQGTPAEKPFLLHTAGTPNGKKISVFLEELKSAYGVQYDVDRIDISKGTQKEPWFLALNPNGRIPVLIDRERGGFPVFETGAILLYLARRCDTEHKFWFDPQEREEDFSTILQWMFWANGGLGPMQGQLNHFNRFAPEDLPYAKKRYLDETERLYGVLEIRLAQRDFLAGPGRGTYTIADMNAFTWVAGHSFSGIETLEKWPGLNRWVEKMMSREQVQKGMTVP</sequence>
<dbReference type="InterPro" id="IPR036249">
    <property type="entry name" value="Thioredoxin-like_sf"/>
</dbReference>
<dbReference type="Gene3D" id="1.20.1050.10">
    <property type="match status" value="1"/>
</dbReference>
<dbReference type="SUPFAM" id="SSF47616">
    <property type="entry name" value="GST C-terminal domain-like"/>
    <property type="match status" value="1"/>
</dbReference>
<feature type="domain" description="GST C-terminal" evidence="4">
    <location>
        <begin position="145"/>
        <end position="265"/>
    </location>
</feature>
<dbReference type="SUPFAM" id="SSF52833">
    <property type="entry name" value="Thioredoxin-like"/>
    <property type="match status" value="1"/>
</dbReference>
<dbReference type="PROSITE" id="PS50405">
    <property type="entry name" value="GST_CTER"/>
    <property type="match status" value="1"/>
</dbReference>
<dbReference type="Pfam" id="PF00043">
    <property type="entry name" value="GST_C"/>
    <property type="match status" value="1"/>
</dbReference>
<accession>A0A8H5EWC8</accession>
<gene>
    <name evidence="5" type="ORF">D9619_007318</name>
</gene>
<evidence type="ECO:0000259" key="4">
    <source>
        <dbReference type="PROSITE" id="PS50405"/>
    </source>
</evidence>
<organism evidence="5 6">
    <name type="scientific">Psilocybe cf. subviscida</name>
    <dbReference type="NCBI Taxonomy" id="2480587"/>
    <lineage>
        <taxon>Eukaryota</taxon>
        <taxon>Fungi</taxon>
        <taxon>Dikarya</taxon>
        <taxon>Basidiomycota</taxon>
        <taxon>Agaricomycotina</taxon>
        <taxon>Agaricomycetes</taxon>
        <taxon>Agaricomycetidae</taxon>
        <taxon>Agaricales</taxon>
        <taxon>Agaricineae</taxon>
        <taxon>Strophariaceae</taxon>
        <taxon>Psilocybe</taxon>
    </lineage>
</organism>
<evidence type="ECO:0000256" key="1">
    <source>
        <dbReference type="ARBA" id="ARBA00007409"/>
    </source>
</evidence>
<dbReference type="InterPro" id="IPR040079">
    <property type="entry name" value="Glutathione_S-Trfase"/>
</dbReference>
<dbReference type="Proteomes" id="UP000567179">
    <property type="component" value="Unassembled WGS sequence"/>
</dbReference>
<name>A0A8H5EWC8_9AGAR</name>
<dbReference type="OrthoDB" id="422574at2759"/>
<dbReference type="SFLD" id="SFLDG01151">
    <property type="entry name" value="Main.2:_Nu-like"/>
    <property type="match status" value="1"/>
</dbReference>
<dbReference type="SFLD" id="SFLDS00019">
    <property type="entry name" value="Glutathione_Transferase_(cytos"/>
    <property type="match status" value="1"/>
</dbReference>
<comment type="similarity">
    <text evidence="1 2">Belongs to the GST superfamily.</text>
</comment>